<sequence length="198" mass="20290">GGVALEDVRDLVHGAIFTRGGENLKNTAIFIGGSDVPTGEKMLKATQGTFFGPVRVSVMLDSNGCNTTSAALVTKILSLTGTMGPALPGTGPVPVHPGLGLLGKRALVLAGTGPVGMRVAGLLAQEGAQVGITSRKMERARSVGERLKEELGAEVTPLRDRHRGGAAPGPGGSAYPGGHRCRWSSTGETGALDRQSYH</sequence>
<dbReference type="Proteomes" id="UP000591948">
    <property type="component" value="Unassembled WGS sequence"/>
</dbReference>
<comment type="caution">
    <text evidence="3">The sequence shown here is derived from an EMBL/GenBank/DDBJ whole genome shotgun (WGS) entry which is preliminary data.</text>
</comment>
<dbReference type="InterPro" id="IPR015259">
    <property type="entry name" value="Methyl-teptahyd_DH_N"/>
</dbReference>
<evidence type="ECO:0000313" key="3">
    <source>
        <dbReference type="EMBL" id="GFP28055.1"/>
    </source>
</evidence>
<reference evidence="3 4" key="1">
    <citation type="journal article" date="2020" name="Front. Microbiol.">
        <title>Single-cell genomics of novel Actinobacteria with the Wood-Ljungdahl pathway discovered in a serpentinizing system.</title>
        <authorList>
            <person name="Merino N."/>
            <person name="Kawai M."/>
            <person name="Boyd E.S."/>
            <person name="Colman D.R."/>
            <person name="McGlynn S.E."/>
            <person name="Nealson K.H."/>
            <person name="Kurokawa K."/>
            <person name="Hongoh Y."/>
        </authorList>
    </citation>
    <scope>NUCLEOTIDE SEQUENCE [LARGE SCALE GENOMIC DNA]</scope>
    <source>
        <strain evidence="3 4">S33</strain>
    </source>
</reference>
<gene>
    <name evidence="3" type="ORF">HKBW3S33_01472</name>
</gene>
<dbReference type="RefSeq" id="WP_258189525.1">
    <property type="nucleotide sequence ID" value="NZ_BLRY01000106.1"/>
</dbReference>
<feature type="domain" description="Methylene-tetrahydromethanopterin dehydrogenase N-terminal" evidence="2">
    <location>
        <begin position="2"/>
        <end position="63"/>
    </location>
</feature>
<evidence type="ECO:0000313" key="4">
    <source>
        <dbReference type="Proteomes" id="UP000591948"/>
    </source>
</evidence>
<organism evidence="3 4">
    <name type="scientific">Candidatus Hakubella thermalkaliphila</name>
    <dbReference type="NCBI Taxonomy" id="2754717"/>
    <lineage>
        <taxon>Bacteria</taxon>
        <taxon>Bacillati</taxon>
        <taxon>Actinomycetota</taxon>
        <taxon>Actinomycetota incertae sedis</taxon>
        <taxon>Candidatus Hakubellales</taxon>
        <taxon>Candidatus Hakubellaceae</taxon>
        <taxon>Candidatus Hakubella</taxon>
    </lineage>
</organism>
<evidence type="ECO:0000259" key="2">
    <source>
        <dbReference type="Pfam" id="PF09176"/>
    </source>
</evidence>
<dbReference type="Gene3D" id="3.40.50.720">
    <property type="entry name" value="NAD(P)-binding Rossmann-like Domain"/>
    <property type="match status" value="1"/>
</dbReference>
<dbReference type="InterPro" id="IPR036291">
    <property type="entry name" value="NAD(P)-bd_dom_sf"/>
</dbReference>
<feature type="non-terminal residue" evidence="3">
    <location>
        <position position="1"/>
    </location>
</feature>
<dbReference type="Gene3D" id="3.40.50.10280">
    <property type="entry name" value="Methylene-tetrahydromethanopterin dehydrogenase, N-terminal domain"/>
    <property type="match status" value="1"/>
</dbReference>
<keyword evidence="4" id="KW-1185">Reference proteome</keyword>
<dbReference type="SUPFAM" id="SSF53223">
    <property type="entry name" value="Aminoacid dehydrogenase-like, N-terminal domain"/>
    <property type="match status" value="1"/>
</dbReference>
<feature type="region of interest" description="Disordered" evidence="1">
    <location>
        <begin position="150"/>
        <end position="198"/>
    </location>
</feature>
<dbReference type="InterPro" id="IPR046346">
    <property type="entry name" value="Aminoacid_DH-like_N_sf"/>
</dbReference>
<dbReference type="InterPro" id="IPR037089">
    <property type="entry name" value="Methyl-teptahyd_DH_N_sf"/>
</dbReference>
<dbReference type="SUPFAM" id="SSF51735">
    <property type="entry name" value="NAD(P)-binding Rossmann-fold domains"/>
    <property type="match status" value="1"/>
</dbReference>
<name>A0A6V8P5Z8_9ACTN</name>
<dbReference type="AlphaFoldDB" id="A0A6V8P5Z8"/>
<dbReference type="Pfam" id="PF09176">
    <property type="entry name" value="Mpt_N"/>
    <property type="match status" value="1"/>
</dbReference>
<accession>A0A6V8P5Z8</accession>
<dbReference type="EMBL" id="BLRY01000106">
    <property type="protein sequence ID" value="GFP28055.1"/>
    <property type="molecule type" value="Genomic_DNA"/>
</dbReference>
<evidence type="ECO:0000256" key="1">
    <source>
        <dbReference type="SAM" id="MobiDB-lite"/>
    </source>
</evidence>
<proteinExistence type="predicted"/>
<feature type="compositionally biased region" description="Gly residues" evidence="1">
    <location>
        <begin position="166"/>
        <end position="175"/>
    </location>
</feature>
<protein>
    <submittedName>
        <fullName evidence="3">Methylene-tetrahydromethanopterin dehydrogenase</fullName>
    </submittedName>
</protein>